<gene>
    <name evidence="1" type="ORF">NWE73_00780</name>
</gene>
<comment type="caution">
    <text evidence="1">The sequence shown here is derived from an EMBL/GenBank/DDBJ whole genome shotgun (WGS) entry which is preliminary data.</text>
</comment>
<organism evidence="1 2">
    <name type="scientific">Bdellovibrio svalbardensis</name>
    <dbReference type="NCBI Taxonomy" id="2972972"/>
    <lineage>
        <taxon>Bacteria</taxon>
        <taxon>Pseudomonadati</taxon>
        <taxon>Bdellovibrionota</taxon>
        <taxon>Bdellovibrionia</taxon>
        <taxon>Bdellovibrionales</taxon>
        <taxon>Pseudobdellovibrionaceae</taxon>
        <taxon>Bdellovibrio</taxon>
    </lineage>
</organism>
<evidence type="ECO:0000313" key="2">
    <source>
        <dbReference type="Proteomes" id="UP001152321"/>
    </source>
</evidence>
<dbReference type="Proteomes" id="UP001152321">
    <property type="component" value="Unassembled WGS sequence"/>
</dbReference>
<dbReference type="RefSeq" id="WP_277576358.1">
    <property type="nucleotide sequence ID" value="NZ_JANRMI010000001.1"/>
</dbReference>
<keyword evidence="2" id="KW-1185">Reference proteome</keyword>
<dbReference type="SUPFAM" id="SSF55083">
    <property type="entry name" value="6-hydroxymethyl-7,8-dihydropterin pyrophosphokinase, HPPK"/>
    <property type="match status" value="1"/>
</dbReference>
<dbReference type="InterPro" id="IPR035907">
    <property type="entry name" value="Hppk_sf"/>
</dbReference>
<proteinExistence type="predicted"/>
<accession>A0ABT6DDG0</accession>
<evidence type="ECO:0000313" key="1">
    <source>
        <dbReference type="EMBL" id="MDG0814875.1"/>
    </source>
</evidence>
<name>A0ABT6DDG0_9BACT</name>
<sequence length="168" mass="18866">MNQPHNALIFVALDLVGGDAKAKDLLAKILECGEIVSISSVYKRYLTDARVDLNARMEFVIRFETVMSVDQCLHMVLSMCEQGSQGLSQKSHAELILLSYDNAILMSPRLTLPYPEMHTDPLIIRCAAEAWGQYEHPIFQKTLSEISRTAAPARMAEFYIQGKSLVDF</sequence>
<reference evidence="1" key="1">
    <citation type="submission" date="2022-08" db="EMBL/GenBank/DDBJ databases">
        <title>Novel Bdellovibrio Species Isolated from Svalbard: Designation Bdellovibrio svalbardensis.</title>
        <authorList>
            <person name="Mitchell R.J."/>
            <person name="Choi S.Y."/>
        </authorList>
    </citation>
    <scope>NUCLEOTIDE SEQUENCE</scope>
    <source>
        <strain evidence="1">PAP01</strain>
    </source>
</reference>
<dbReference type="Gene3D" id="3.30.70.560">
    <property type="entry name" value="7,8-Dihydro-6-hydroxymethylpterin-pyrophosphokinase HPPK"/>
    <property type="match status" value="1"/>
</dbReference>
<protein>
    <submittedName>
        <fullName evidence="1">2-amino-4-hydroxy-6-hydroxymethyldihydropteridine diphosphokinase</fullName>
    </submittedName>
</protein>
<dbReference type="EMBL" id="JANRMI010000001">
    <property type="protein sequence ID" value="MDG0814875.1"/>
    <property type="molecule type" value="Genomic_DNA"/>
</dbReference>